<sequence length="149" mass="17187">MTTPYHGDLCLSILQKSKICTIPRLRPWLMAGDMNAKYVSWSQFTQQNIMADQTIRKFCVGTGFTFNPPLEPTHFHQTCRNTIIGIVICKCVTITDVTSTPELYTHQKLVMAKSKNHTNHNQNRKDHRNGIKRPRRTRQQSMKGVDPVF</sequence>
<dbReference type="GO" id="GO:0022625">
    <property type="term" value="C:cytosolic large ribosomal subunit"/>
    <property type="evidence" value="ECO:0007669"/>
    <property type="project" value="TreeGrafter"/>
</dbReference>
<dbReference type="EMBL" id="BMAV01007181">
    <property type="protein sequence ID" value="GFY49829.1"/>
    <property type="molecule type" value="Genomic_DNA"/>
</dbReference>
<proteinExistence type="inferred from homology"/>
<dbReference type="InterPro" id="IPR036691">
    <property type="entry name" value="Endo/exonu/phosph_ase_sf"/>
</dbReference>
<evidence type="ECO:0000313" key="7">
    <source>
        <dbReference type="Proteomes" id="UP000886998"/>
    </source>
</evidence>
<dbReference type="AlphaFoldDB" id="A0A8X6XC61"/>
<dbReference type="InterPro" id="IPR002673">
    <property type="entry name" value="Ribosomal_eL29"/>
</dbReference>
<name>A0A8X6XC61_9ARAC</name>
<organism evidence="6 7">
    <name type="scientific">Trichonephila inaurata madagascariensis</name>
    <dbReference type="NCBI Taxonomy" id="2747483"/>
    <lineage>
        <taxon>Eukaryota</taxon>
        <taxon>Metazoa</taxon>
        <taxon>Ecdysozoa</taxon>
        <taxon>Arthropoda</taxon>
        <taxon>Chelicerata</taxon>
        <taxon>Arachnida</taxon>
        <taxon>Araneae</taxon>
        <taxon>Araneomorphae</taxon>
        <taxon>Entelegynae</taxon>
        <taxon>Araneoidea</taxon>
        <taxon>Nephilidae</taxon>
        <taxon>Trichonephila</taxon>
        <taxon>Trichonephila inaurata</taxon>
    </lineage>
</organism>
<dbReference type="GO" id="GO:0002181">
    <property type="term" value="P:cytoplasmic translation"/>
    <property type="evidence" value="ECO:0007669"/>
    <property type="project" value="TreeGrafter"/>
</dbReference>
<comment type="caution">
    <text evidence="6">The sequence shown here is derived from an EMBL/GenBank/DDBJ whole genome shotgun (WGS) entry which is preliminary data.</text>
</comment>
<accession>A0A8X6XC61</accession>
<feature type="region of interest" description="Disordered" evidence="5">
    <location>
        <begin position="112"/>
        <end position="149"/>
    </location>
</feature>
<evidence type="ECO:0000256" key="1">
    <source>
        <dbReference type="ARBA" id="ARBA00010247"/>
    </source>
</evidence>
<dbReference type="OrthoDB" id="996720at2759"/>
<evidence type="ECO:0000256" key="3">
    <source>
        <dbReference type="ARBA" id="ARBA00023274"/>
    </source>
</evidence>
<keyword evidence="7" id="KW-1185">Reference proteome</keyword>
<dbReference type="Proteomes" id="UP000886998">
    <property type="component" value="Unassembled WGS sequence"/>
</dbReference>
<gene>
    <name evidence="6" type="ORF">TNIN_169971</name>
</gene>
<evidence type="ECO:0000256" key="5">
    <source>
        <dbReference type="SAM" id="MobiDB-lite"/>
    </source>
</evidence>
<protein>
    <recommendedName>
        <fullName evidence="4">60S ribosomal protein L29</fullName>
    </recommendedName>
</protein>
<dbReference type="SUPFAM" id="SSF56219">
    <property type="entry name" value="DNase I-like"/>
    <property type="match status" value="1"/>
</dbReference>
<dbReference type="PANTHER" id="PTHR12884:SF0">
    <property type="entry name" value="60S RIBOSOMAL PROTEIN L29"/>
    <property type="match status" value="1"/>
</dbReference>
<keyword evidence="2 4" id="KW-0689">Ribosomal protein</keyword>
<dbReference type="Pfam" id="PF01779">
    <property type="entry name" value="Ribosomal_L29e"/>
    <property type="match status" value="1"/>
</dbReference>
<evidence type="ECO:0000313" key="6">
    <source>
        <dbReference type="EMBL" id="GFY49829.1"/>
    </source>
</evidence>
<dbReference type="PANTHER" id="PTHR12884">
    <property type="entry name" value="60S RIBOSOMAL PROTEIN L29"/>
    <property type="match status" value="1"/>
</dbReference>
<reference evidence="6" key="1">
    <citation type="submission" date="2020-08" db="EMBL/GenBank/DDBJ databases">
        <title>Multicomponent nature underlies the extraordinary mechanical properties of spider dragline silk.</title>
        <authorList>
            <person name="Kono N."/>
            <person name="Nakamura H."/>
            <person name="Mori M."/>
            <person name="Yoshida Y."/>
            <person name="Ohtoshi R."/>
            <person name="Malay A.D."/>
            <person name="Moran D.A.P."/>
            <person name="Tomita M."/>
            <person name="Numata K."/>
            <person name="Arakawa K."/>
        </authorList>
    </citation>
    <scope>NUCLEOTIDE SEQUENCE</scope>
</reference>
<comment type="similarity">
    <text evidence="1 4">Belongs to the eukaryotic ribosomal protein eL29 family.</text>
</comment>
<dbReference type="GO" id="GO:0003735">
    <property type="term" value="F:structural constituent of ribosome"/>
    <property type="evidence" value="ECO:0007669"/>
    <property type="project" value="UniProtKB-UniRule"/>
</dbReference>
<feature type="compositionally biased region" description="Basic residues" evidence="5">
    <location>
        <begin position="125"/>
        <end position="138"/>
    </location>
</feature>
<keyword evidence="3 4" id="KW-0687">Ribonucleoprotein</keyword>
<evidence type="ECO:0000256" key="4">
    <source>
        <dbReference type="RuleBase" id="RU364026"/>
    </source>
</evidence>
<dbReference type="Gene3D" id="6.10.140.1730">
    <property type="match status" value="1"/>
</dbReference>
<evidence type="ECO:0000256" key="2">
    <source>
        <dbReference type="ARBA" id="ARBA00022980"/>
    </source>
</evidence>